<evidence type="ECO:0000259" key="5">
    <source>
        <dbReference type="Pfam" id="PF17103"/>
    </source>
</evidence>
<feature type="non-terminal residue" evidence="6">
    <location>
        <position position="1"/>
    </location>
</feature>
<dbReference type="EMBL" id="DVIU01000218">
    <property type="protein sequence ID" value="HIS37173.1"/>
    <property type="molecule type" value="Genomic_DNA"/>
</dbReference>
<dbReference type="GO" id="GO:0000271">
    <property type="term" value="P:polysaccharide biosynthetic process"/>
    <property type="evidence" value="ECO:0007669"/>
    <property type="project" value="UniProtKB-KW"/>
</dbReference>
<protein>
    <submittedName>
        <fullName evidence="6">Stealth CR1 domain-containing protein</fullName>
    </submittedName>
</protein>
<organism evidence="6 7">
    <name type="scientific">Candidatus Scatousia excrementigallinarum</name>
    <dbReference type="NCBI Taxonomy" id="2840935"/>
    <lineage>
        <taxon>Bacteria</taxon>
        <taxon>Candidatus Scatousia</taxon>
    </lineage>
</organism>
<sequence length="321" mass="38560">GGHIDLVYLWVDGDDEQIKKKREYWHKKYEQKIEPQSINKSRFIDNQELKYSLRSVEKYAPWINNIFIITDNQKPEWLDTSHEKIHIIDHSEIMPAGALPTFNSSAIETCIHNIKNLSEYFLLANDDTFFTRPTSREFFYTEKIYPIFRVRHKLKIKDTHPHVKTLINAYKLIEKQFGKKYYYDPHHSIDPYIKSDMAECNNLFKNEILRTTYSKFRNVDNISRVIYLAYACSIGKAKLKLIKKVDDNIPFYQKLQKFFFADYHKDSIYFHACNTDYKEKISKYKPELICINDNEDTTDNDRIRMQKFLNDYYPDKSQFEL</sequence>
<evidence type="ECO:0000256" key="2">
    <source>
        <dbReference type="ARBA" id="ARBA00022679"/>
    </source>
</evidence>
<dbReference type="InterPro" id="IPR021520">
    <property type="entry name" value="Stealth_CR2"/>
</dbReference>
<proteinExistence type="inferred from homology"/>
<keyword evidence="2" id="KW-0808">Transferase</keyword>
<comment type="similarity">
    <text evidence="1">Belongs to the stealth family.</text>
</comment>
<dbReference type="Pfam" id="PF11380">
    <property type="entry name" value="Stealth_CR2"/>
    <property type="match status" value="1"/>
</dbReference>
<gene>
    <name evidence="6" type="ORF">IAC10_11195</name>
</gene>
<dbReference type="PANTHER" id="PTHR24045:SF0">
    <property type="entry name" value="N-ACETYLGLUCOSAMINE-1-PHOSPHOTRANSFERASE SUBUNITS ALPHA_BETA"/>
    <property type="match status" value="1"/>
</dbReference>
<evidence type="ECO:0000256" key="1">
    <source>
        <dbReference type="ARBA" id="ARBA00007583"/>
    </source>
</evidence>
<evidence type="ECO:0000256" key="3">
    <source>
        <dbReference type="ARBA" id="ARBA00023169"/>
    </source>
</evidence>
<evidence type="ECO:0000313" key="6">
    <source>
        <dbReference type="EMBL" id="HIS37173.1"/>
    </source>
</evidence>
<keyword evidence="3" id="KW-0270">Exopolysaccharide synthesis</keyword>
<dbReference type="GO" id="GO:0016772">
    <property type="term" value="F:transferase activity, transferring phosphorus-containing groups"/>
    <property type="evidence" value="ECO:0007669"/>
    <property type="project" value="InterPro"/>
</dbReference>
<accession>A0A9D1JNQ0</accession>
<dbReference type="AlphaFoldDB" id="A0A9D1JNQ0"/>
<feature type="domain" description="Stealth protein CR4 conserved region 4" evidence="5">
    <location>
        <begin position="285"/>
        <end position="321"/>
    </location>
</feature>
<reference evidence="6" key="1">
    <citation type="submission" date="2020-10" db="EMBL/GenBank/DDBJ databases">
        <authorList>
            <person name="Gilroy R."/>
        </authorList>
    </citation>
    <scope>NUCLEOTIDE SEQUENCE</scope>
    <source>
        <strain evidence="6">6276</strain>
    </source>
</reference>
<dbReference type="Proteomes" id="UP000823928">
    <property type="component" value="Unassembled WGS sequence"/>
</dbReference>
<dbReference type="Pfam" id="PF17103">
    <property type="entry name" value="Stealth_CR4"/>
    <property type="match status" value="1"/>
</dbReference>
<dbReference type="PANTHER" id="PTHR24045">
    <property type="match status" value="1"/>
</dbReference>
<comment type="caution">
    <text evidence="6">The sequence shown here is derived from an EMBL/GenBank/DDBJ whole genome shotgun (WGS) entry which is preliminary data.</text>
</comment>
<name>A0A9D1JNQ0_9BACT</name>
<reference evidence="6" key="2">
    <citation type="journal article" date="2021" name="PeerJ">
        <title>Extensive microbial diversity within the chicken gut microbiome revealed by metagenomics and culture.</title>
        <authorList>
            <person name="Gilroy R."/>
            <person name="Ravi A."/>
            <person name="Getino M."/>
            <person name="Pursley I."/>
            <person name="Horton D.L."/>
            <person name="Alikhan N.F."/>
            <person name="Baker D."/>
            <person name="Gharbi K."/>
            <person name="Hall N."/>
            <person name="Watson M."/>
            <person name="Adriaenssens E.M."/>
            <person name="Foster-Nyarko E."/>
            <person name="Jarju S."/>
            <person name="Secka A."/>
            <person name="Antonio M."/>
            <person name="Oren A."/>
            <person name="Chaudhuri R.R."/>
            <person name="La Ragione R."/>
            <person name="Hildebrand F."/>
            <person name="Pallen M.J."/>
        </authorList>
    </citation>
    <scope>NUCLEOTIDE SEQUENCE</scope>
    <source>
        <strain evidence="6">6276</strain>
    </source>
</reference>
<evidence type="ECO:0000259" key="4">
    <source>
        <dbReference type="Pfam" id="PF11380"/>
    </source>
</evidence>
<evidence type="ECO:0000313" key="7">
    <source>
        <dbReference type="Proteomes" id="UP000823928"/>
    </source>
</evidence>
<dbReference type="InterPro" id="IPR047141">
    <property type="entry name" value="Stealth"/>
</dbReference>
<dbReference type="InterPro" id="IPR031356">
    <property type="entry name" value="Stealth_CR4"/>
</dbReference>
<feature type="domain" description="Stealth protein CR2 conserved region 2" evidence="4">
    <location>
        <begin position="42"/>
        <end position="143"/>
    </location>
</feature>